<feature type="signal peptide" evidence="1">
    <location>
        <begin position="1"/>
        <end position="27"/>
    </location>
</feature>
<gene>
    <name evidence="2" type="ORF">K435DRAFT_802375</name>
</gene>
<dbReference type="Proteomes" id="UP000297245">
    <property type="component" value="Unassembled WGS sequence"/>
</dbReference>
<dbReference type="OrthoDB" id="4095724at2759"/>
<organism evidence="2 3">
    <name type="scientific">Dendrothele bispora (strain CBS 962.96)</name>
    <dbReference type="NCBI Taxonomy" id="1314807"/>
    <lineage>
        <taxon>Eukaryota</taxon>
        <taxon>Fungi</taxon>
        <taxon>Dikarya</taxon>
        <taxon>Basidiomycota</taxon>
        <taxon>Agaricomycotina</taxon>
        <taxon>Agaricomycetes</taxon>
        <taxon>Agaricomycetidae</taxon>
        <taxon>Agaricales</taxon>
        <taxon>Agaricales incertae sedis</taxon>
        <taxon>Dendrothele</taxon>
    </lineage>
</organism>
<reference evidence="2 3" key="1">
    <citation type="journal article" date="2019" name="Nat. Ecol. Evol.">
        <title>Megaphylogeny resolves global patterns of mushroom evolution.</title>
        <authorList>
            <person name="Varga T."/>
            <person name="Krizsan K."/>
            <person name="Foldi C."/>
            <person name="Dima B."/>
            <person name="Sanchez-Garcia M."/>
            <person name="Sanchez-Ramirez S."/>
            <person name="Szollosi G.J."/>
            <person name="Szarkandi J.G."/>
            <person name="Papp V."/>
            <person name="Albert L."/>
            <person name="Andreopoulos W."/>
            <person name="Angelini C."/>
            <person name="Antonin V."/>
            <person name="Barry K.W."/>
            <person name="Bougher N.L."/>
            <person name="Buchanan P."/>
            <person name="Buyck B."/>
            <person name="Bense V."/>
            <person name="Catcheside P."/>
            <person name="Chovatia M."/>
            <person name="Cooper J."/>
            <person name="Damon W."/>
            <person name="Desjardin D."/>
            <person name="Finy P."/>
            <person name="Geml J."/>
            <person name="Haridas S."/>
            <person name="Hughes K."/>
            <person name="Justo A."/>
            <person name="Karasinski D."/>
            <person name="Kautmanova I."/>
            <person name="Kiss B."/>
            <person name="Kocsube S."/>
            <person name="Kotiranta H."/>
            <person name="LaButti K.M."/>
            <person name="Lechner B.E."/>
            <person name="Liimatainen K."/>
            <person name="Lipzen A."/>
            <person name="Lukacs Z."/>
            <person name="Mihaltcheva S."/>
            <person name="Morgado L.N."/>
            <person name="Niskanen T."/>
            <person name="Noordeloos M.E."/>
            <person name="Ohm R.A."/>
            <person name="Ortiz-Santana B."/>
            <person name="Ovrebo C."/>
            <person name="Racz N."/>
            <person name="Riley R."/>
            <person name="Savchenko A."/>
            <person name="Shiryaev A."/>
            <person name="Soop K."/>
            <person name="Spirin V."/>
            <person name="Szebenyi C."/>
            <person name="Tomsovsky M."/>
            <person name="Tulloss R.E."/>
            <person name="Uehling J."/>
            <person name="Grigoriev I.V."/>
            <person name="Vagvolgyi C."/>
            <person name="Papp T."/>
            <person name="Martin F.M."/>
            <person name="Miettinen O."/>
            <person name="Hibbett D.S."/>
            <person name="Nagy L.G."/>
        </authorList>
    </citation>
    <scope>NUCLEOTIDE SEQUENCE [LARGE SCALE GENOMIC DNA]</scope>
    <source>
        <strain evidence="2 3">CBS 962.96</strain>
    </source>
</reference>
<protein>
    <submittedName>
        <fullName evidence="2">Uncharacterized protein</fullName>
    </submittedName>
</protein>
<dbReference type="AlphaFoldDB" id="A0A4S8LMG5"/>
<evidence type="ECO:0000313" key="2">
    <source>
        <dbReference type="EMBL" id="THU89918.1"/>
    </source>
</evidence>
<keyword evidence="1" id="KW-0732">Signal</keyword>
<keyword evidence="3" id="KW-1185">Reference proteome</keyword>
<evidence type="ECO:0000256" key="1">
    <source>
        <dbReference type="SAM" id="SignalP"/>
    </source>
</evidence>
<feature type="chain" id="PRO_5021012735" evidence="1">
    <location>
        <begin position="28"/>
        <end position="166"/>
    </location>
</feature>
<dbReference type="EMBL" id="ML179352">
    <property type="protein sequence ID" value="THU89918.1"/>
    <property type="molecule type" value="Genomic_DNA"/>
</dbReference>
<sequence>MFMTESRYLRVFAALAICTMFAAFTNAAPQPAELEERQLDSIFSDATAGAASVFSQVTDGAVSVFGDATSIAPGVFETVTSFGGSVFTVVTSQGGDVITLATSGAGVVTSFAGQKWTAATSAVDAAVTSGDNNGVAGLKAFGVMPGVASVMTVLCSAVFGAIWTLL</sequence>
<accession>A0A4S8LMG5</accession>
<evidence type="ECO:0000313" key="3">
    <source>
        <dbReference type="Proteomes" id="UP000297245"/>
    </source>
</evidence>
<proteinExistence type="predicted"/>
<name>A0A4S8LMG5_DENBC</name>